<dbReference type="KEGG" id="nbv:T478_0209"/>
<dbReference type="AlphaFoldDB" id="A0A0A7V8S3"/>
<accession>A0A0A7V8S3</accession>
<feature type="transmembrane region" description="Helical" evidence="4">
    <location>
        <begin position="44"/>
        <end position="67"/>
    </location>
</feature>
<reference evidence="6 8" key="3">
    <citation type="submission" date="2018-04" db="EMBL/GenBank/DDBJ databases">
        <title>Transcriptomics of ammonia oxidizing archaea.</title>
        <authorList>
            <person name="Carini P."/>
        </authorList>
    </citation>
    <scope>NUCLEOTIDE SEQUENCE [LARGE SCALE GENOMIC DNA]</scope>
    <source>
        <strain evidence="6 8">U25</strain>
    </source>
</reference>
<protein>
    <submittedName>
        <fullName evidence="6">Heme transporter CcmC</fullName>
    </submittedName>
</protein>
<evidence type="ECO:0000256" key="3">
    <source>
        <dbReference type="ARBA" id="ARBA00023136"/>
    </source>
</evidence>
<proteinExistence type="predicted"/>
<sequence>MKVIIGLGAILGLLFVLPAAEQVFAAGSEVGEYLDRKAAIWGLFYRLMIVAFTVGTVVSGLIVWLVLRFRESNPKAKPTSYEAAGSW</sequence>
<dbReference type="Proteomes" id="UP000241022">
    <property type="component" value="Unassembled WGS sequence"/>
</dbReference>
<reference evidence="5 7" key="1">
    <citation type="journal article" date="2015" name="Proc. Natl. Acad. Sci. U.S.A.">
        <title>Genomic and proteomic characterization of "Candidatus Nitrosopelagicus brevis": An ammonia-oxidizing archaeon from the open ocean.</title>
        <authorList>
            <person name="Santoro A.E."/>
            <person name="Dupont C.L."/>
            <person name="Richter R.A."/>
            <person name="Craig M.T."/>
            <person name="Carini P."/>
            <person name="McIlvin M.R."/>
            <person name="Yang Y."/>
            <person name="Orsi W.D."/>
            <person name="Moran D.M."/>
            <person name="Saito M.A."/>
        </authorList>
    </citation>
    <scope>NUCLEOTIDE SEQUENCE [LARGE SCALE GENOMIC DNA]</scope>
    <source>
        <strain evidence="5">CN25</strain>
        <strain evidence="7">V2</strain>
    </source>
</reference>
<dbReference type="HOGENOM" id="CLU_191156_0_0_2"/>
<dbReference type="Proteomes" id="UP000030944">
    <property type="component" value="Chromosome"/>
</dbReference>
<evidence type="ECO:0000256" key="1">
    <source>
        <dbReference type="ARBA" id="ARBA00004370"/>
    </source>
</evidence>
<evidence type="ECO:0000256" key="4">
    <source>
        <dbReference type="SAM" id="Phobius"/>
    </source>
</evidence>
<keyword evidence="2 4" id="KW-0812">Transmembrane</keyword>
<dbReference type="EMBL" id="CP007026">
    <property type="protein sequence ID" value="AJA93055.1"/>
    <property type="molecule type" value="Genomic_DNA"/>
</dbReference>
<keyword evidence="4" id="KW-1133">Transmembrane helix</keyword>
<gene>
    <name evidence="6" type="ORF">A7X95_06115</name>
    <name evidence="5" type="ORF">T478_0209</name>
</gene>
<evidence type="ECO:0000313" key="6">
    <source>
        <dbReference type="EMBL" id="PTL87463.1"/>
    </source>
</evidence>
<evidence type="ECO:0000256" key="2">
    <source>
        <dbReference type="ARBA" id="ARBA00022692"/>
    </source>
</evidence>
<comment type="subcellular location">
    <subcellularLocation>
        <location evidence="1">Membrane</location>
    </subcellularLocation>
</comment>
<evidence type="ECO:0000313" key="8">
    <source>
        <dbReference type="Proteomes" id="UP000241022"/>
    </source>
</evidence>
<evidence type="ECO:0000313" key="5">
    <source>
        <dbReference type="EMBL" id="AJA93055.1"/>
    </source>
</evidence>
<name>A0A0A7V8S3_9ARCH</name>
<keyword evidence="8" id="KW-1185">Reference proteome</keyword>
<dbReference type="OrthoDB" id="10156at2157"/>
<dbReference type="InterPro" id="IPR036257">
    <property type="entry name" value="Cyt_c_oxidase_su2_TM_sf"/>
</dbReference>
<evidence type="ECO:0000313" key="7">
    <source>
        <dbReference type="Proteomes" id="UP000030944"/>
    </source>
</evidence>
<dbReference type="GeneID" id="24816108"/>
<dbReference type="Gene3D" id="1.10.287.90">
    <property type="match status" value="1"/>
</dbReference>
<organism evidence="5 7">
    <name type="scientific">Candidatus Nitrosopelagicus brevis</name>
    <dbReference type="NCBI Taxonomy" id="1410606"/>
    <lineage>
        <taxon>Archaea</taxon>
        <taxon>Nitrososphaerota</taxon>
    </lineage>
</organism>
<reference evidence="6" key="2">
    <citation type="submission" date="2016-05" db="EMBL/GenBank/DDBJ databases">
        <authorList>
            <person name="Lavstsen T."/>
            <person name="Jespersen J.S."/>
        </authorList>
    </citation>
    <scope>NUCLEOTIDE SEQUENCE [LARGE SCALE GENOMIC DNA]</scope>
    <source>
        <strain evidence="6">U25</strain>
    </source>
</reference>
<keyword evidence="3 4" id="KW-0472">Membrane</keyword>
<dbReference type="EMBL" id="LXWN01000002">
    <property type="protein sequence ID" value="PTL87463.1"/>
    <property type="molecule type" value="Genomic_DNA"/>
</dbReference>
<dbReference type="STRING" id="1410606.T478_0209"/>
<dbReference type="RefSeq" id="WP_048104495.1">
    <property type="nucleotide sequence ID" value="NZ_CP007026.1"/>
</dbReference>
<dbReference type="GO" id="GO:0016020">
    <property type="term" value="C:membrane"/>
    <property type="evidence" value="ECO:0007669"/>
    <property type="project" value="UniProtKB-SubCell"/>
</dbReference>